<dbReference type="EMBL" id="JANVFS010000005">
    <property type="protein sequence ID" value="KAJ4492152.1"/>
    <property type="molecule type" value="Genomic_DNA"/>
</dbReference>
<sequence>MSLTTEGDINRVEVEIADAVSAGYIHSYIKGMLLGTGIHRPQIVTVPLRPGLRSYRSLDDLLVCVYVARWNRSGMNSNSIGRCHITQFPSNSRCLLSHPSTFFYSEPGTPAPVNTFINSGMVKDQAGFPVLHYGNILVVKHARAESTDPVFDIIDITEGDYVLLKPVLEWYISLYPRTKYTHLGEQARVLPVCGA</sequence>
<dbReference type="AlphaFoldDB" id="A0A9W9AWU4"/>
<reference evidence="1" key="2">
    <citation type="journal article" date="2023" name="Proc. Natl. Acad. Sci. U.S.A.">
        <title>A global phylogenomic analysis of the shiitake genus Lentinula.</title>
        <authorList>
            <person name="Sierra-Patev S."/>
            <person name="Min B."/>
            <person name="Naranjo-Ortiz M."/>
            <person name="Looney B."/>
            <person name="Konkel Z."/>
            <person name="Slot J.C."/>
            <person name="Sakamoto Y."/>
            <person name="Steenwyk J.L."/>
            <person name="Rokas A."/>
            <person name="Carro J."/>
            <person name="Camarero S."/>
            <person name="Ferreira P."/>
            <person name="Molpeceres G."/>
            <person name="Ruiz-Duenas F.J."/>
            <person name="Serrano A."/>
            <person name="Henrissat B."/>
            <person name="Drula E."/>
            <person name="Hughes K.W."/>
            <person name="Mata J.L."/>
            <person name="Ishikawa N.K."/>
            <person name="Vargas-Isla R."/>
            <person name="Ushijima S."/>
            <person name="Smith C.A."/>
            <person name="Donoghue J."/>
            <person name="Ahrendt S."/>
            <person name="Andreopoulos W."/>
            <person name="He G."/>
            <person name="LaButti K."/>
            <person name="Lipzen A."/>
            <person name="Ng V."/>
            <person name="Riley R."/>
            <person name="Sandor L."/>
            <person name="Barry K."/>
            <person name="Martinez A.T."/>
            <person name="Xiao Y."/>
            <person name="Gibbons J.G."/>
            <person name="Terashima K."/>
            <person name="Grigoriev I.V."/>
            <person name="Hibbett D."/>
        </authorList>
    </citation>
    <scope>NUCLEOTIDE SEQUENCE</scope>
    <source>
        <strain evidence="1">Sp2 HRB7682 ss15</strain>
    </source>
</reference>
<proteinExistence type="predicted"/>
<organism evidence="1 2">
    <name type="scientific">Lentinula lateritia</name>
    <dbReference type="NCBI Taxonomy" id="40482"/>
    <lineage>
        <taxon>Eukaryota</taxon>
        <taxon>Fungi</taxon>
        <taxon>Dikarya</taxon>
        <taxon>Basidiomycota</taxon>
        <taxon>Agaricomycotina</taxon>
        <taxon>Agaricomycetes</taxon>
        <taxon>Agaricomycetidae</taxon>
        <taxon>Agaricales</taxon>
        <taxon>Marasmiineae</taxon>
        <taxon>Omphalotaceae</taxon>
        <taxon>Lentinula</taxon>
    </lineage>
</organism>
<reference evidence="1" key="1">
    <citation type="submission" date="2022-08" db="EMBL/GenBank/DDBJ databases">
        <authorList>
            <consortium name="DOE Joint Genome Institute"/>
            <person name="Min B."/>
            <person name="Riley R."/>
            <person name="Sierra-Patev S."/>
            <person name="Naranjo-Ortiz M."/>
            <person name="Looney B."/>
            <person name="Konkel Z."/>
            <person name="Slot J.C."/>
            <person name="Sakamoto Y."/>
            <person name="Steenwyk J.L."/>
            <person name="Rokas A."/>
            <person name="Carro J."/>
            <person name="Camarero S."/>
            <person name="Ferreira P."/>
            <person name="Molpeceres G."/>
            <person name="Ruiz-Duenas F.J."/>
            <person name="Serrano A."/>
            <person name="Henrissat B."/>
            <person name="Drula E."/>
            <person name="Hughes K.W."/>
            <person name="Mata J.L."/>
            <person name="Ishikawa N.K."/>
            <person name="Vargas-Isla R."/>
            <person name="Ushijima S."/>
            <person name="Smith C.A."/>
            <person name="Ahrendt S."/>
            <person name="Andreopoulos W."/>
            <person name="He G."/>
            <person name="Labutti K."/>
            <person name="Lipzen A."/>
            <person name="Ng V."/>
            <person name="Sandor L."/>
            <person name="Barry K."/>
            <person name="Martinez A.T."/>
            <person name="Xiao Y."/>
            <person name="Gibbons J.G."/>
            <person name="Terashima K."/>
            <person name="Hibbett D.S."/>
            <person name="Grigoriev I.V."/>
        </authorList>
    </citation>
    <scope>NUCLEOTIDE SEQUENCE</scope>
    <source>
        <strain evidence="1">Sp2 HRB7682 ss15</strain>
    </source>
</reference>
<comment type="caution">
    <text evidence="1">The sequence shown here is derived from an EMBL/GenBank/DDBJ whole genome shotgun (WGS) entry which is preliminary data.</text>
</comment>
<accession>A0A9W9AWU4</accession>
<evidence type="ECO:0000313" key="2">
    <source>
        <dbReference type="Proteomes" id="UP001150238"/>
    </source>
</evidence>
<name>A0A9W9AWU4_9AGAR</name>
<evidence type="ECO:0000313" key="1">
    <source>
        <dbReference type="EMBL" id="KAJ4492152.1"/>
    </source>
</evidence>
<dbReference type="Proteomes" id="UP001150238">
    <property type="component" value="Unassembled WGS sequence"/>
</dbReference>
<protein>
    <submittedName>
        <fullName evidence="1">Uncharacterized protein</fullName>
    </submittedName>
</protein>
<gene>
    <name evidence="1" type="ORF">C8J55DRAFT_556590</name>
</gene>